<organism evidence="1 2">
    <name type="scientific">Linum tenue</name>
    <dbReference type="NCBI Taxonomy" id="586396"/>
    <lineage>
        <taxon>Eukaryota</taxon>
        <taxon>Viridiplantae</taxon>
        <taxon>Streptophyta</taxon>
        <taxon>Embryophyta</taxon>
        <taxon>Tracheophyta</taxon>
        <taxon>Spermatophyta</taxon>
        <taxon>Magnoliopsida</taxon>
        <taxon>eudicotyledons</taxon>
        <taxon>Gunneridae</taxon>
        <taxon>Pentapetalae</taxon>
        <taxon>rosids</taxon>
        <taxon>fabids</taxon>
        <taxon>Malpighiales</taxon>
        <taxon>Linaceae</taxon>
        <taxon>Linum</taxon>
    </lineage>
</organism>
<evidence type="ECO:0008006" key="3">
    <source>
        <dbReference type="Google" id="ProtNLM"/>
    </source>
</evidence>
<dbReference type="EMBL" id="CAMGYJ010000011">
    <property type="protein sequence ID" value="CAI0556992.1"/>
    <property type="molecule type" value="Genomic_DNA"/>
</dbReference>
<dbReference type="Proteomes" id="UP001154282">
    <property type="component" value="Unassembled WGS sequence"/>
</dbReference>
<evidence type="ECO:0000313" key="2">
    <source>
        <dbReference type="Proteomes" id="UP001154282"/>
    </source>
</evidence>
<name>A0AAV0RKP7_9ROSI</name>
<keyword evidence="2" id="KW-1185">Reference proteome</keyword>
<sequence>MGSRRRIMRPSWCLIMVVAPLMFQFSRLVMEYLKCYLSQAILIWVAMTSTRESLIGLLPTLKGMKVSCF</sequence>
<comment type="caution">
    <text evidence="1">The sequence shown here is derived from an EMBL/GenBank/DDBJ whole genome shotgun (WGS) entry which is preliminary data.</text>
</comment>
<protein>
    <recommendedName>
        <fullName evidence="3">Secreted protein</fullName>
    </recommendedName>
</protein>
<proteinExistence type="predicted"/>
<reference evidence="1" key="1">
    <citation type="submission" date="2022-08" db="EMBL/GenBank/DDBJ databases">
        <authorList>
            <person name="Gutierrez-Valencia J."/>
        </authorList>
    </citation>
    <scope>NUCLEOTIDE SEQUENCE</scope>
</reference>
<dbReference type="AlphaFoldDB" id="A0AAV0RKP7"/>
<evidence type="ECO:0000313" key="1">
    <source>
        <dbReference type="EMBL" id="CAI0556992.1"/>
    </source>
</evidence>
<gene>
    <name evidence="1" type="ORF">LITE_LOCUS48175</name>
</gene>
<accession>A0AAV0RKP7</accession>